<feature type="compositionally biased region" description="Basic and acidic residues" evidence="1">
    <location>
        <begin position="44"/>
        <end position="62"/>
    </location>
</feature>
<evidence type="ECO:0000256" key="1">
    <source>
        <dbReference type="SAM" id="MobiDB-lite"/>
    </source>
</evidence>
<feature type="region of interest" description="Disordered" evidence="1">
    <location>
        <begin position="104"/>
        <end position="140"/>
    </location>
</feature>
<dbReference type="OrthoDB" id="4197819at2"/>
<evidence type="ECO:0000313" key="3">
    <source>
        <dbReference type="Proteomes" id="UP000270471"/>
    </source>
</evidence>
<gene>
    <name evidence="2" type="ORF">CTZ28_32145</name>
</gene>
<sequence>MDLTPIVTPGAQALVAAIMTDGWERVRGWLAARWSGRTGEPADEIERRLDDAHRQPAGRDPDDGQDPDDGAARARLTARWTAFLLAAVAERPELLGLVRELGTPAGALHDNSNSNNNSGTVTSLVQSRDVHGGIRLGPGS</sequence>
<evidence type="ECO:0000313" key="2">
    <source>
        <dbReference type="EMBL" id="RMB81972.1"/>
    </source>
</evidence>
<accession>A0A3M0I1C6</accession>
<name>A0A3M0I1C6_9ACTN</name>
<protein>
    <submittedName>
        <fullName evidence="2">Uncharacterized protein</fullName>
    </submittedName>
</protein>
<dbReference type="EMBL" id="PENI01000026">
    <property type="protein sequence ID" value="RMB81972.1"/>
    <property type="molecule type" value="Genomic_DNA"/>
</dbReference>
<keyword evidence="3" id="KW-1185">Reference proteome</keyword>
<comment type="caution">
    <text evidence="2">The sequence shown here is derived from an EMBL/GenBank/DDBJ whole genome shotgun (WGS) entry which is preliminary data.</text>
</comment>
<reference evidence="2 3" key="1">
    <citation type="submission" date="2017-11" db="EMBL/GenBank/DDBJ databases">
        <title>Draft genome of actinobacteria isolated from guarana (Paullinia cupana (Mart.) Ducke.</title>
        <authorList>
            <person name="Siqueira K.A."/>
            <person name="Liotti R.G."/>
            <person name="Mendes T.A.O."/>
            <person name="Soares M.A."/>
        </authorList>
    </citation>
    <scope>NUCLEOTIDE SEQUENCE [LARGE SCALE GENOMIC DNA]</scope>
    <source>
        <strain evidence="2 3">193</strain>
    </source>
</reference>
<dbReference type="Proteomes" id="UP000270471">
    <property type="component" value="Unassembled WGS sequence"/>
</dbReference>
<feature type="region of interest" description="Disordered" evidence="1">
    <location>
        <begin position="37"/>
        <end position="72"/>
    </location>
</feature>
<proteinExistence type="predicted"/>
<organism evidence="2 3">
    <name type="scientific">Streptomyces shenzhenensis</name>
    <dbReference type="NCBI Taxonomy" id="943815"/>
    <lineage>
        <taxon>Bacteria</taxon>
        <taxon>Bacillati</taxon>
        <taxon>Actinomycetota</taxon>
        <taxon>Actinomycetes</taxon>
        <taxon>Kitasatosporales</taxon>
        <taxon>Streptomycetaceae</taxon>
        <taxon>Streptomyces</taxon>
    </lineage>
</organism>
<dbReference type="RefSeq" id="WP_121893272.1">
    <property type="nucleotide sequence ID" value="NZ_PENI01000026.1"/>
</dbReference>
<dbReference type="AlphaFoldDB" id="A0A3M0I1C6"/>